<dbReference type="VEuPathDB" id="FungiDB:ASPWEDRAFT_257943"/>
<proteinExistence type="predicted"/>
<organism evidence="2 3">
    <name type="scientific">Aspergillus wentii DTO 134E9</name>
    <dbReference type="NCBI Taxonomy" id="1073089"/>
    <lineage>
        <taxon>Eukaryota</taxon>
        <taxon>Fungi</taxon>
        <taxon>Dikarya</taxon>
        <taxon>Ascomycota</taxon>
        <taxon>Pezizomycotina</taxon>
        <taxon>Eurotiomycetes</taxon>
        <taxon>Eurotiomycetidae</taxon>
        <taxon>Eurotiales</taxon>
        <taxon>Aspergillaceae</taxon>
        <taxon>Aspergillus</taxon>
        <taxon>Aspergillus subgen. Cremei</taxon>
    </lineage>
</organism>
<evidence type="ECO:0000313" key="3">
    <source>
        <dbReference type="Proteomes" id="UP000184383"/>
    </source>
</evidence>
<gene>
    <name evidence="2" type="ORF">ASPWEDRAFT_257943</name>
</gene>
<protein>
    <submittedName>
        <fullName evidence="2">Uncharacterized protein</fullName>
    </submittedName>
</protein>
<evidence type="ECO:0000256" key="1">
    <source>
        <dbReference type="SAM" id="SignalP"/>
    </source>
</evidence>
<sequence length="93" mass="10364">MPTGNIGRLSFRFRNHPCLFFFFSDIVLWAVSAGEGGKKKKKSFFESKGLPECSAFANRQTTVCTYIKGLPRCPCQVQGTTRLHDHLSCGCSN</sequence>
<keyword evidence="3" id="KW-1185">Reference proteome</keyword>
<dbReference type="EMBL" id="KV878209">
    <property type="protein sequence ID" value="OJJ41299.1"/>
    <property type="molecule type" value="Genomic_DNA"/>
</dbReference>
<accession>A0A1L9S2D1</accession>
<keyword evidence="1" id="KW-0732">Signal</keyword>
<feature type="chain" id="PRO_5012679641" evidence="1">
    <location>
        <begin position="34"/>
        <end position="93"/>
    </location>
</feature>
<dbReference type="RefSeq" id="XP_040694975.1">
    <property type="nucleotide sequence ID" value="XM_040832775.1"/>
</dbReference>
<name>A0A1L9S2D1_ASPWE</name>
<evidence type="ECO:0000313" key="2">
    <source>
        <dbReference type="EMBL" id="OJJ41299.1"/>
    </source>
</evidence>
<dbReference type="GeneID" id="63748623"/>
<feature type="signal peptide" evidence="1">
    <location>
        <begin position="1"/>
        <end position="33"/>
    </location>
</feature>
<dbReference type="Proteomes" id="UP000184383">
    <property type="component" value="Unassembled WGS sequence"/>
</dbReference>
<reference evidence="3" key="1">
    <citation type="journal article" date="2017" name="Genome Biol.">
        <title>Comparative genomics reveals high biological diversity and specific adaptations in the industrially and medically important fungal genus Aspergillus.</title>
        <authorList>
            <person name="de Vries R.P."/>
            <person name="Riley R."/>
            <person name="Wiebenga A."/>
            <person name="Aguilar-Osorio G."/>
            <person name="Amillis S."/>
            <person name="Uchima C.A."/>
            <person name="Anderluh G."/>
            <person name="Asadollahi M."/>
            <person name="Askin M."/>
            <person name="Barry K."/>
            <person name="Battaglia E."/>
            <person name="Bayram O."/>
            <person name="Benocci T."/>
            <person name="Braus-Stromeyer S.A."/>
            <person name="Caldana C."/>
            <person name="Canovas D."/>
            <person name="Cerqueira G.C."/>
            <person name="Chen F."/>
            <person name="Chen W."/>
            <person name="Choi C."/>
            <person name="Clum A."/>
            <person name="Dos Santos R.A."/>
            <person name="Damasio A.R."/>
            <person name="Diallinas G."/>
            <person name="Emri T."/>
            <person name="Fekete E."/>
            <person name="Flipphi M."/>
            <person name="Freyberg S."/>
            <person name="Gallo A."/>
            <person name="Gournas C."/>
            <person name="Habgood R."/>
            <person name="Hainaut M."/>
            <person name="Harispe M.L."/>
            <person name="Henrissat B."/>
            <person name="Hilden K.S."/>
            <person name="Hope R."/>
            <person name="Hossain A."/>
            <person name="Karabika E."/>
            <person name="Karaffa L."/>
            <person name="Karanyi Z."/>
            <person name="Krasevec N."/>
            <person name="Kuo A."/>
            <person name="Kusch H."/>
            <person name="LaButti K."/>
            <person name="Lagendijk E.L."/>
            <person name="Lapidus A."/>
            <person name="Levasseur A."/>
            <person name="Lindquist E."/>
            <person name="Lipzen A."/>
            <person name="Logrieco A.F."/>
            <person name="MacCabe A."/>
            <person name="Maekelae M.R."/>
            <person name="Malavazi I."/>
            <person name="Melin P."/>
            <person name="Meyer V."/>
            <person name="Mielnichuk N."/>
            <person name="Miskei M."/>
            <person name="Molnar A.P."/>
            <person name="Mule G."/>
            <person name="Ngan C.Y."/>
            <person name="Orejas M."/>
            <person name="Orosz E."/>
            <person name="Ouedraogo J.P."/>
            <person name="Overkamp K.M."/>
            <person name="Park H.-S."/>
            <person name="Perrone G."/>
            <person name="Piumi F."/>
            <person name="Punt P.J."/>
            <person name="Ram A.F."/>
            <person name="Ramon A."/>
            <person name="Rauscher S."/>
            <person name="Record E."/>
            <person name="Riano-Pachon D.M."/>
            <person name="Robert V."/>
            <person name="Roehrig J."/>
            <person name="Ruller R."/>
            <person name="Salamov A."/>
            <person name="Salih N.S."/>
            <person name="Samson R.A."/>
            <person name="Sandor E."/>
            <person name="Sanguinetti M."/>
            <person name="Schuetze T."/>
            <person name="Sepcic K."/>
            <person name="Shelest E."/>
            <person name="Sherlock G."/>
            <person name="Sophianopoulou V."/>
            <person name="Squina F.M."/>
            <person name="Sun H."/>
            <person name="Susca A."/>
            <person name="Todd R.B."/>
            <person name="Tsang A."/>
            <person name="Unkles S.E."/>
            <person name="van de Wiele N."/>
            <person name="van Rossen-Uffink D."/>
            <person name="Oliveira J.V."/>
            <person name="Vesth T.C."/>
            <person name="Visser J."/>
            <person name="Yu J.-H."/>
            <person name="Zhou M."/>
            <person name="Andersen M.R."/>
            <person name="Archer D.B."/>
            <person name="Baker S.E."/>
            <person name="Benoit I."/>
            <person name="Brakhage A.A."/>
            <person name="Braus G.H."/>
            <person name="Fischer R."/>
            <person name="Frisvad J.C."/>
            <person name="Goldman G.H."/>
            <person name="Houbraken J."/>
            <person name="Oakley B."/>
            <person name="Pocsi I."/>
            <person name="Scazzocchio C."/>
            <person name="Seiboth B."/>
            <person name="vanKuyk P.A."/>
            <person name="Wortman J."/>
            <person name="Dyer P.S."/>
            <person name="Grigoriev I.V."/>
        </authorList>
    </citation>
    <scope>NUCLEOTIDE SEQUENCE [LARGE SCALE GENOMIC DNA]</scope>
    <source>
        <strain evidence="3">DTO 134E9</strain>
    </source>
</reference>
<dbReference type="AlphaFoldDB" id="A0A1L9S2D1"/>